<keyword evidence="2" id="KW-1185">Reference proteome</keyword>
<protein>
    <submittedName>
        <fullName evidence="1">Uncharacterized protein</fullName>
    </submittedName>
</protein>
<name>A0A927CT58_9BACI</name>
<evidence type="ECO:0000313" key="1">
    <source>
        <dbReference type="EMBL" id="MBD3107402.1"/>
    </source>
</evidence>
<dbReference type="EMBL" id="JACXSI010000006">
    <property type="protein sequence ID" value="MBD3107402.1"/>
    <property type="molecule type" value="Genomic_DNA"/>
</dbReference>
<sequence>MFHCYNTAVASEMTKWFNTNYHATLIYRT</sequence>
<organism evidence="1 2">
    <name type="scientific">Peribacillus faecalis</name>
    <dbReference type="NCBI Taxonomy" id="2772559"/>
    <lineage>
        <taxon>Bacteria</taxon>
        <taxon>Bacillati</taxon>
        <taxon>Bacillota</taxon>
        <taxon>Bacilli</taxon>
        <taxon>Bacillales</taxon>
        <taxon>Bacillaceae</taxon>
        <taxon>Peribacillus</taxon>
    </lineage>
</organism>
<accession>A0A927CT58</accession>
<dbReference type="Proteomes" id="UP000602076">
    <property type="component" value="Unassembled WGS sequence"/>
</dbReference>
<reference evidence="1" key="1">
    <citation type="submission" date="2020-09" db="EMBL/GenBank/DDBJ databases">
        <title>Bacillus faecalis sp. nov., a moderately halophilic bacterium isolated from cow faeces.</title>
        <authorList>
            <person name="Jiang L."/>
            <person name="Lee J."/>
        </authorList>
    </citation>
    <scope>NUCLEOTIDE SEQUENCE</scope>
    <source>
        <strain evidence="1">AGMB 02131</strain>
    </source>
</reference>
<gene>
    <name evidence="1" type="ORF">IEO70_03410</name>
</gene>
<evidence type="ECO:0000313" key="2">
    <source>
        <dbReference type="Proteomes" id="UP000602076"/>
    </source>
</evidence>
<comment type="caution">
    <text evidence="1">The sequence shown here is derived from an EMBL/GenBank/DDBJ whole genome shotgun (WGS) entry which is preliminary data.</text>
</comment>
<dbReference type="AlphaFoldDB" id="A0A927CT58"/>
<proteinExistence type="predicted"/>